<evidence type="ECO:0000256" key="7">
    <source>
        <dbReference type="ARBA" id="ARBA00035120"/>
    </source>
</evidence>
<evidence type="ECO:0000256" key="9">
    <source>
        <dbReference type="ARBA" id="ARBA00049940"/>
    </source>
</evidence>
<protein>
    <recommendedName>
        <fullName evidence="10">Fluoride-specific ion channel FluC</fullName>
    </recommendedName>
</protein>
<accession>A0ABR9QE96</accession>
<keyword evidence="5 10" id="KW-0472">Membrane</keyword>
<dbReference type="PANTHER" id="PTHR28259">
    <property type="entry name" value="FLUORIDE EXPORT PROTEIN 1-RELATED"/>
    <property type="match status" value="1"/>
</dbReference>
<evidence type="ECO:0000256" key="2">
    <source>
        <dbReference type="ARBA" id="ARBA00022475"/>
    </source>
</evidence>
<evidence type="ECO:0000256" key="6">
    <source>
        <dbReference type="ARBA" id="ARBA00023303"/>
    </source>
</evidence>
<comment type="catalytic activity">
    <reaction evidence="8">
        <text>fluoride(in) = fluoride(out)</text>
        <dbReference type="Rhea" id="RHEA:76159"/>
        <dbReference type="ChEBI" id="CHEBI:17051"/>
    </reaction>
    <physiologicalReaction direction="left-to-right" evidence="8">
        <dbReference type="Rhea" id="RHEA:76160"/>
    </physiologicalReaction>
</comment>
<keyword evidence="4 10" id="KW-1133">Transmembrane helix</keyword>
<sequence>MGHSKNKIIILIMFGGFIGSILRYTFGEWLQNTNGFPVGTLFVNMVGCFLLGWFITYGVAKFKRNSIWVPFIGTGVIGSFTTFSTFSLETFYLIMDKQYIQVITYVMVSVIVGLFFTFLGYKLAYKKINKEGQPI</sequence>
<feature type="transmembrane region" description="Helical" evidence="10">
    <location>
        <begin position="38"/>
        <end position="60"/>
    </location>
</feature>
<comment type="similarity">
    <text evidence="7 10">Belongs to the fluoride channel Fluc/FEX (TC 1.A.43) family.</text>
</comment>
<evidence type="ECO:0000256" key="8">
    <source>
        <dbReference type="ARBA" id="ARBA00035585"/>
    </source>
</evidence>
<dbReference type="RefSeq" id="WP_193534307.1">
    <property type="nucleotide sequence ID" value="NZ_JADCLJ010000006.1"/>
</dbReference>
<keyword evidence="10" id="KW-0406">Ion transport</keyword>
<keyword evidence="10" id="KW-0915">Sodium</keyword>
<proteinExistence type="inferred from homology"/>
<comment type="subcellular location">
    <subcellularLocation>
        <location evidence="1 10">Cell membrane</location>
        <topology evidence="1 10">Multi-pass membrane protein</topology>
    </subcellularLocation>
</comment>
<dbReference type="Pfam" id="PF02537">
    <property type="entry name" value="CRCB"/>
    <property type="match status" value="1"/>
</dbReference>
<feature type="binding site" evidence="10">
    <location>
        <position position="78"/>
    </location>
    <ligand>
        <name>Na(+)</name>
        <dbReference type="ChEBI" id="CHEBI:29101"/>
        <note>structural</note>
    </ligand>
</feature>
<keyword evidence="10" id="KW-0813">Transport</keyword>
<keyword evidence="10" id="KW-0479">Metal-binding</keyword>
<reference evidence="11 12" key="1">
    <citation type="submission" date="2020-10" db="EMBL/GenBank/DDBJ databases">
        <title>Bacillus sp. HD4P25, an endophyte from a halophyte.</title>
        <authorList>
            <person name="Sun J.-Q."/>
        </authorList>
    </citation>
    <scope>NUCLEOTIDE SEQUENCE [LARGE SCALE GENOMIC DNA]</scope>
    <source>
        <strain evidence="11 12">YIM 93174</strain>
    </source>
</reference>
<evidence type="ECO:0000313" key="11">
    <source>
        <dbReference type="EMBL" id="MBE4906817.1"/>
    </source>
</evidence>
<dbReference type="EMBL" id="JADCLJ010000006">
    <property type="protein sequence ID" value="MBE4906817.1"/>
    <property type="molecule type" value="Genomic_DNA"/>
</dbReference>
<feature type="transmembrane region" description="Helical" evidence="10">
    <location>
        <begin position="67"/>
        <end position="87"/>
    </location>
</feature>
<dbReference type="InterPro" id="IPR003691">
    <property type="entry name" value="FluC"/>
</dbReference>
<dbReference type="HAMAP" id="MF_00454">
    <property type="entry name" value="FluC"/>
    <property type="match status" value="1"/>
</dbReference>
<dbReference type="NCBIfam" id="TIGR00494">
    <property type="entry name" value="crcB"/>
    <property type="match status" value="1"/>
</dbReference>
<comment type="caution">
    <text evidence="11">The sequence shown here is derived from an EMBL/GenBank/DDBJ whole genome shotgun (WGS) entry which is preliminary data.</text>
</comment>
<feature type="transmembrane region" description="Helical" evidence="10">
    <location>
        <begin position="7"/>
        <end position="26"/>
    </location>
</feature>
<comment type="function">
    <text evidence="9 10">Fluoride-specific ion channel. Important for reducing fluoride concentration in the cell, thus reducing its toxicity.</text>
</comment>
<evidence type="ECO:0000256" key="4">
    <source>
        <dbReference type="ARBA" id="ARBA00022989"/>
    </source>
</evidence>
<keyword evidence="12" id="KW-1185">Reference proteome</keyword>
<dbReference type="PANTHER" id="PTHR28259:SF1">
    <property type="entry name" value="FLUORIDE EXPORT PROTEIN 1-RELATED"/>
    <property type="match status" value="1"/>
</dbReference>
<evidence type="ECO:0000256" key="10">
    <source>
        <dbReference type="HAMAP-Rule" id="MF_00454"/>
    </source>
</evidence>
<dbReference type="Proteomes" id="UP001516662">
    <property type="component" value="Unassembled WGS sequence"/>
</dbReference>
<evidence type="ECO:0000256" key="5">
    <source>
        <dbReference type="ARBA" id="ARBA00023136"/>
    </source>
</evidence>
<evidence type="ECO:0000313" key="12">
    <source>
        <dbReference type="Proteomes" id="UP001516662"/>
    </source>
</evidence>
<evidence type="ECO:0000256" key="3">
    <source>
        <dbReference type="ARBA" id="ARBA00022692"/>
    </source>
</evidence>
<name>A0ABR9QE96_9BACI</name>
<keyword evidence="2 10" id="KW-1003">Cell membrane</keyword>
<feature type="transmembrane region" description="Helical" evidence="10">
    <location>
        <begin position="99"/>
        <end position="121"/>
    </location>
</feature>
<organism evidence="11 12">
    <name type="scientific">Litchfieldia luteola</name>
    <dbReference type="NCBI Taxonomy" id="682179"/>
    <lineage>
        <taxon>Bacteria</taxon>
        <taxon>Bacillati</taxon>
        <taxon>Bacillota</taxon>
        <taxon>Bacilli</taxon>
        <taxon>Bacillales</taxon>
        <taxon>Bacillaceae</taxon>
        <taxon>Litchfieldia</taxon>
    </lineage>
</organism>
<gene>
    <name evidence="10 11" type="primary">crcB</name>
    <name evidence="10" type="synonym">fluC</name>
    <name evidence="11" type="ORF">IMZ08_01935</name>
</gene>
<feature type="binding site" evidence="10">
    <location>
        <position position="81"/>
    </location>
    <ligand>
        <name>Na(+)</name>
        <dbReference type="ChEBI" id="CHEBI:29101"/>
        <note>structural</note>
    </ligand>
</feature>
<evidence type="ECO:0000256" key="1">
    <source>
        <dbReference type="ARBA" id="ARBA00004651"/>
    </source>
</evidence>
<keyword evidence="3 10" id="KW-0812">Transmembrane</keyword>
<comment type="activity regulation">
    <text evidence="10">Na(+) is not transported, but it plays an essential structural role and its presence is essential for fluoride channel function.</text>
</comment>
<keyword evidence="6 10" id="KW-0407">Ion channel</keyword>